<dbReference type="Proteomes" id="UP000735302">
    <property type="component" value="Unassembled WGS sequence"/>
</dbReference>
<dbReference type="SUPFAM" id="SSF55895">
    <property type="entry name" value="Ribonuclease Rh-like"/>
    <property type="match status" value="1"/>
</dbReference>
<dbReference type="CDD" id="cd01061">
    <property type="entry name" value="RNase_T2_euk"/>
    <property type="match status" value="1"/>
</dbReference>
<dbReference type="InterPro" id="IPR036430">
    <property type="entry name" value="RNase_T2-like_sf"/>
</dbReference>
<evidence type="ECO:0000256" key="3">
    <source>
        <dbReference type="PIRSR" id="PIRSR633697-1"/>
    </source>
</evidence>
<dbReference type="Pfam" id="PF00445">
    <property type="entry name" value="Ribonuclease_T2"/>
    <property type="match status" value="1"/>
</dbReference>
<feature type="signal peptide" evidence="5">
    <location>
        <begin position="1"/>
        <end position="21"/>
    </location>
</feature>
<evidence type="ECO:0000256" key="1">
    <source>
        <dbReference type="ARBA" id="ARBA00007469"/>
    </source>
</evidence>
<dbReference type="InterPro" id="IPR018188">
    <property type="entry name" value="RNase_T2_His_AS_1"/>
</dbReference>
<name>A0AAV3YJ07_9GAST</name>
<dbReference type="GO" id="GO:0006401">
    <property type="term" value="P:RNA catabolic process"/>
    <property type="evidence" value="ECO:0007669"/>
    <property type="project" value="TreeGrafter"/>
</dbReference>
<evidence type="ECO:0000256" key="2">
    <source>
        <dbReference type="ARBA" id="ARBA00023157"/>
    </source>
</evidence>
<organism evidence="6 7">
    <name type="scientific">Plakobranchus ocellatus</name>
    <dbReference type="NCBI Taxonomy" id="259542"/>
    <lineage>
        <taxon>Eukaryota</taxon>
        <taxon>Metazoa</taxon>
        <taxon>Spiralia</taxon>
        <taxon>Lophotrochozoa</taxon>
        <taxon>Mollusca</taxon>
        <taxon>Gastropoda</taxon>
        <taxon>Heterobranchia</taxon>
        <taxon>Euthyneura</taxon>
        <taxon>Panpulmonata</taxon>
        <taxon>Sacoglossa</taxon>
        <taxon>Placobranchoidea</taxon>
        <taxon>Plakobranchidae</taxon>
        <taxon>Plakobranchus</taxon>
    </lineage>
</organism>
<dbReference type="AlphaFoldDB" id="A0AAV3YJ07"/>
<dbReference type="PANTHER" id="PTHR11240">
    <property type="entry name" value="RIBONUCLEASE T2"/>
    <property type="match status" value="1"/>
</dbReference>
<dbReference type="PROSITE" id="PS00531">
    <property type="entry name" value="RNASE_T2_2"/>
    <property type="match status" value="1"/>
</dbReference>
<keyword evidence="5" id="KW-0732">Signal</keyword>
<keyword evidence="7" id="KW-1185">Reference proteome</keyword>
<comment type="similarity">
    <text evidence="1 4">Belongs to the RNase T2 family.</text>
</comment>
<proteinExistence type="inferred from homology"/>
<dbReference type="GO" id="GO:0003723">
    <property type="term" value="F:RNA binding"/>
    <property type="evidence" value="ECO:0007669"/>
    <property type="project" value="InterPro"/>
</dbReference>
<dbReference type="EMBL" id="BLXT01000977">
    <property type="protein sequence ID" value="GFN82330.1"/>
    <property type="molecule type" value="Genomic_DNA"/>
</dbReference>
<dbReference type="GO" id="GO:0033897">
    <property type="term" value="F:ribonuclease T2 activity"/>
    <property type="evidence" value="ECO:0007669"/>
    <property type="project" value="InterPro"/>
</dbReference>
<evidence type="ECO:0000313" key="6">
    <source>
        <dbReference type="EMBL" id="GFN82330.1"/>
    </source>
</evidence>
<feature type="active site" evidence="3">
    <location>
        <position position="124"/>
    </location>
</feature>
<dbReference type="Gene3D" id="3.90.730.10">
    <property type="entry name" value="Ribonuclease T2-like"/>
    <property type="match status" value="1"/>
</dbReference>
<dbReference type="InterPro" id="IPR033130">
    <property type="entry name" value="RNase_T2_His_AS_2"/>
</dbReference>
<reference evidence="6 7" key="1">
    <citation type="journal article" date="2021" name="Elife">
        <title>Chloroplast acquisition without the gene transfer in kleptoplastic sea slugs, Plakobranchus ocellatus.</title>
        <authorList>
            <person name="Maeda T."/>
            <person name="Takahashi S."/>
            <person name="Yoshida T."/>
            <person name="Shimamura S."/>
            <person name="Takaki Y."/>
            <person name="Nagai Y."/>
            <person name="Toyoda A."/>
            <person name="Suzuki Y."/>
            <person name="Arimoto A."/>
            <person name="Ishii H."/>
            <person name="Satoh N."/>
            <person name="Nishiyama T."/>
            <person name="Hasebe M."/>
            <person name="Maruyama T."/>
            <person name="Minagawa J."/>
            <person name="Obokata J."/>
            <person name="Shigenobu S."/>
        </authorList>
    </citation>
    <scope>NUCLEOTIDE SEQUENCE [LARGE SCALE GENOMIC DNA]</scope>
</reference>
<evidence type="ECO:0000256" key="4">
    <source>
        <dbReference type="RuleBase" id="RU004328"/>
    </source>
</evidence>
<feature type="active site" evidence="3">
    <location>
        <position position="67"/>
    </location>
</feature>
<dbReference type="InterPro" id="IPR001568">
    <property type="entry name" value="RNase_T2-like"/>
</dbReference>
<accession>A0AAV3YJ07</accession>
<gene>
    <name evidence="6" type="ORF">PoB_000883600</name>
</gene>
<dbReference type="PROSITE" id="PS00530">
    <property type="entry name" value="RNASE_T2_1"/>
    <property type="match status" value="1"/>
</dbReference>
<feature type="chain" id="PRO_5043932347" evidence="5">
    <location>
        <begin position="22"/>
        <end position="265"/>
    </location>
</feature>
<dbReference type="InterPro" id="IPR033697">
    <property type="entry name" value="Ribonuclease_T2_eukaryotic"/>
</dbReference>
<protein>
    <submittedName>
        <fullName evidence="6">Helix-loop-helix protein delilah-like</fullName>
    </submittedName>
</protein>
<evidence type="ECO:0000313" key="7">
    <source>
        <dbReference type="Proteomes" id="UP000735302"/>
    </source>
</evidence>
<keyword evidence="2" id="KW-1015">Disulfide bond</keyword>
<comment type="caution">
    <text evidence="6">The sequence shown here is derived from an EMBL/GenBank/DDBJ whole genome shotgun (WGS) entry which is preliminary data.</text>
</comment>
<dbReference type="PANTHER" id="PTHR11240:SF22">
    <property type="entry name" value="RIBONUCLEASE T2"/>
    <property type="match status" value="1"/>
</dbReference>
<evidence type="ECO:0000256" key="5">
    <source>
        <dbReference type="SAM" id="SignalP"/>
    </source>
</evidence>
<dbReference type="GO" id="GO:0005576">
    <property type="term" value="C:extracellular region"/>
    <property type="evidence" value="ECO:0007669"/>
    <property type="project" value="TreeGrafter"/>
</dbReference>
<feature type="active site" evidence="3">
    <location>
        <position position="120"/>
    </location>
</feature>
<sequence length="265" mass="30572">MTLQCFFIFLLSFCCLSTGICAPKPNRGVDFDYLLLAQFWPTSSAIYFENEHKHWAIPQGVDGWTIHGLWPSIPGTEKPDYCNNSMTFDFSQIEVLSKVLATNWPDYCTDEDKTALWNHEWTKHGTCAYSMPVLKGELRYFNETLSLHSKLNTASTLGNSGVIPSKIQQYSIDEIFYALKKGYGKIPNFTCVHDEENDMFHLEQIWLCFNKQLEMIDCPDVTYPRKTSTLYFESMKKQDLAISARESFEGCPHKGKISYYPIPRE</sequence>